<gene>
    <name evidence="3" type="ORF">A2664_03625</name>
</gene>
<dbReference type="AlphaFoldDB" id="A0A1G2M1B4"/>
<accession>A0A1G2M1B4</accession>
<dbReference type="PANTHER" id="PTHR22642">
    <property type="entry name" value="IMIDAZOLONEPROPIONASE"/>
    <property type="match status" value="1"/>
</dbReference>
<dbReference type="InterPro" id="IPR013108">
    <property type="entry name" value="Amidohydro_3"/>
</dbReference>
<evidence type="ECO:0000313" key="4">
    <source>
        <dbReference type="Proteomes" id="UP000178873"/>
    </source>
</evidence>
<evidence type="ECO:0000259" key="2">
    <source>
        <dbReference type="Pfam" id="PF07969"/>
    </source>
</evidence>
<dbReference type="InterPro" id="IPR032466">
    <property type="entry name" value="Metal_Hydrolase"/>
</dbReference>
<dbReference type="InterPro" id="IPR011059">
    <property type="entry name" value="Metal-dep_hydrolase_composite"/>
</dbReference>
<evidence type="ECO:0000256" key="1">
    <source>
        <dbReference type="SAM" id="MobiDB-lite"/>
    </source>
</evidence>
<proteinExistence type="predicted"/>
<evidence type="ECO:0000313" key="3">
    <source>
        <dbReference type="EMBL" id="OHA17680.1"/>
    </source>
</evidence>
<feature type="region of interest" description="Disordered" evidence="1">
    <location>
        <begin position="1"/>
        <end position="20"/>
    </location>
</feature>
<dbReference type="PANTHER" id="PTHR22642:SF2">
    <property type="entry name" value="PROTEIN LONG AFTER FAR-RED 3"/>
    <property type="match status" value="1"/>
</dbReference>
<reference evidence="3 4" key="1">
    <citation type="journal article" date="2016" name="Nat. Commun.">
        <title>Thousands of microbial genomes shed light on interconnected biogeochemical processes in an aquifer system.</title>
        <authorList>
            <person name="Anantharaman K."/>
            <person name="Brown C.T."/>
            <person name="Hug L.A."/>
            <person name="Sharon I."/>
            <person name="Castelle C.J."/>
            <person name="Probst A.J."/>
            <person name="Thomas B.C."/>
            <person name="Singh A."/>
            <person name="Wilkins M.J."/>
            <person name="Karaoz U."/>
            <person name="Brodie E.L."/>
            <person name="Williams K.H."/>
            <person name="Hubbard S.S."/>
            <person name="Banfield J.F."/>
        </authorList>
    </citation>
    <scope>NUCLEOTIDE SEQUENCE [LARGE SCALE GENOMIC DNA]</scope>
</reference>
<dbReference type="Gene3D" id="3.20.20.140">
    <property type="entry name" value="Metal-dependent hydrolases"/>
    <property type="match status" value="1"/>
</dbReference>
<dbReference type="Gene3D" id="2.30.40.10">
    <property type="entry name" value="Urease, subunit C, domain 1"/>
    <property type="match status" value="1"/>
</dbReference>
<protein>
    <recommendedName>
        <fullName evidence="2">Amidohydrolase 3 domain-containing protein</fullName>
    </recommendedName>
</protein>
<dbReference type="Gene3D" id="3.10.310.70">
    <property type="match status" value="1"/>
</dbReference>
<feature type="domain" description="Amidohydrolase 3" evidence="2">
    <location>
        <begin position="76"/>
        <end position="552"/>
    </location>
</feature>
<dbReference type="SUPFAM" id="SSF51556">
    <property type="entry name" value="Metallo-dependent hydrolases"/>
    <property type="match status" value="1"/>
</dbReference>
<organism evidence="3 4">
    <name type="scientific">Candidatus Taylorbacteria bacterium RIFCSPHIGHO2_01_FULL_46_22b</name>
    <dbReference type="NCBI Taxonomy" id="1802301"/>
    <lineage>
        <taxon>Bacteria</taxon>
        <taxon>Candidatus Tayloriibacteriota</taxon>
    </lineage>
</organism>
<dbReference type="EMBL" id="MHRF01000013">
    <property type="protein sequence ID" value="OHA17680.1"/>
    <property type="molecule type" value="Genomic_DNA"/>
</dbReference>
<dbReference type="STRING" id="1802301.A2664_03625"/>
<dbReference type="Proteomes" id="UP000178873">
    <property type="component" value="Unassembled WGS sequence"/>
</dbReference>
<name>A0A1G2M1B4_9BACT</name>
<comment type="caution">
    <text evidence="3">The sequence shown here is derived from an EMBL/GenBank/DDBJ whole genome shotgun (WGS) entry which is preliminary data.</text>
</comment>
<dbReference type="Pfam" id="PF07969">
    <property type="entry name" value="Amidohydro_3"/>
    <property type="match status" value="1"/>
</dbReference>
<feature type="compositionally biased region" description="Polar residues" evidence="1">
    <location>
        <begin position="1"/>
        <end position="15"/>
    </location>
</feature>
<sequence length="555" mass="61185">MKTPEQFPQTGNSESPDGYTVLSPEKAIVGKEVVSDFKAVIDPEIGTIIKAGGTNDVNEWLAAEGKRGKHISRTEEGGNVIAGLTDAHEHPILYGSLELLKAISLADCKTKEEVLDRIRTASKEIEGDKPLVAIGMDNSKVRDLVGADIDRVFGGREVVVLDRSFHGGVVSQSMAREIERLAQTRDFAGYLKKDGLVSEEYGLSALEIAQARFSVDQVSEVVENKLDGYLRQGITSVHDMIIQTPLELEAALILRKKWKDERGIEFPITKFHLRPEMIEHLGKNMDELQKLKLISWEEMPDLIGMKLLADGSFGSYTAKMGEPFLGGKGRGLWFDNIEKINKALQIAREHGITNVAMHAIGDEGIRRALETARKWQDIAARGASSPSFRIEHFSLPLPMQQTIAEARNMGVWVVPQPNFLLDFVYKDRLGERVKWICPHGEMVNQGVPMMLGTDGMPDSMLYAIYAATHAGEEHQRLSLPEALFASTVATGRFEGTNRGMLSEGQQADIIVADPTLINQLAAGDPDIGWNPAKIAELEGSIRSVYKTGVQVYGRT</sequence>
<dbReference type="GO" id="GO:0016810">
    <property type="term" value="F:hydrolase activity, acting on carbon-nitrogen (but not peptide) bonds"/>
    <property type="evidence" value="ECO:0007669"/>
    <property type="project" value="InterPro"/>
</dbReference>